<protein>
    <submittedName>
        <fullName evidence="2">Cadmium resistance transporter</fullName>
    </submittedName>
</protein>
<dbReference type="HOGENOM" id="CLU_071117_1_0_3"/>
<reference evidence="2" key="1">
    <citation type="submission" date="2009-01" db="EMBL/GenBank/DDBJ databases">
        <title>Complete sequence of chromosome Cyanothece sp. PCC 7425.</title>
        <authorList>
            <consortium name="US DOE Joint Genome Institute"/>
            <person name="Lucas S."/>
            <person name="Copeland A."/>
            <person name="Lapidus A."/>
            <person name="Glavina del Rio T."/>
            <person name="Dalin E."/>
            <person name="Tice H."/>
            <person name="Bruce D."/>
            <person name="Goodwin L."/>
            <person name="Pitluck S."/>
            <person name="Sims D."/>
            <person name="Meineke L."/>
            <person name="Brettin T."/>
            <person name="Detter J.C."/>
            <person name="Han C."/>
            <person name="Larimer F."/>
            <person name="Land M."/>
            <person name="Hauser L."/>
            <person name="Kyrpides N."/>
            <person name="Ovchinnikova G."/>
            <person name="Liberton M."/>
            <person name="Stoeckel J."/>
            <person name="Banerjee A."/>
            <person name="Singh A."/>
            <person name="Page L."/>
            <person name="Sato H."/>
            <person name="Zhao L."/>
            <person name="Sherman L."/>
            <person name="Pakrasi H."/>
            <person name="Richardson P."/>
        </authorList>
    </citation>
    <scope>NUCLEOTIDE SEQUENCE</scope>
    <source>
        <strain evidence="2">PCC 7425</strain>
    </source>
</reference>
<dbReference type="AlphaFoldDB" id="B8HKW0"/>
<dbReference type="KEGG" id="cyn:Cyan7425_2849"/>
<keyword evidence="1" id="KW-0812">Transmembrane</keyword>
<feature type="transmembrane region" description="Helical" evidence="1">
    <location>
        <begin position="146"/>
        <end position="165"/>
    </location>
</feature>
<feature type="transmembrane region" description="Helical" evidence="1">
    <location>
        <begin position="177"/>
        <end position="198"/>
    </location>
</feature>
<evidence type="ECO:0000313" key="2">
    <source>
        <dbReference type="EMBL" id="ACL45192.1"/>
    </source>
</evidence>
<evidence type="ECO:0000256" key="1">
    <source>
        <dbReference type="SAM" id="Phobius"/>
    </source>
</evidence>
<dbReference type="STRING" id="395961.Cyan7425_2849"/>
<keyword evidence="1" id="KW-0472">Membrane</keyword>
<dbReference type="eggNOG" id="COG4300">
    <property type="taxonomic scope" value="Bacteria"/>
</dbReference>
<sequence>MMNLLTAIPTGLTAFVATNMDDILMLLLFFSQVNAVFRNRHIVAGQYLGFGALVLASLPGFFGSLVFPRPWIGLLGVIPIAIGINRLLNPEEEELEELSAPEVSAPSLTSLLSPQTYSVAAITFANGGDNIGIYVPLFASNSLEELLVILGTFFSLVGIWCYTAYRLSRLPLLAATLTRYGNLLVPYVLIGLGVLILIDGHTLEDRGLTVLTLVLCCFCLLTFNRSHLDGATTDNEEK</sequence>
<accession>B8HKW0</accession>
<proteinExistence type="predicted"/>
<dbReference type="EMBL" id="CP001344">
    <property type="protein sequence ID" value="ACL45192.1"/>
    <property type="molecule type" value="Genomic_DNA"/>
</dbReference>
<name>B8HKW0_CYAP4</name>
<dbReference type="Pfam" id="PF03596">
    <property type="entry name" value="Cad"/>
    <property type="match status" value="1"/>
</dbReference>
<keyword evidence="1" id="KW-1133">Transmembrane helix</keyword>
<gene>
    <name evidence="2" type="ordered locus">Cyan7425_2849</name>
</gene>
<dbReference type="InterPro" id="IPR004676">
    <property type="entry name" value="Cd-R_transporter"/>
</dbReference>
<feature type="transmembrane region" description="Helical" evidence="1">
    <location>
        <begin position="44"/>
        <end position="64"/>
    </location>
</feature>
<feature type="transmembrane region" description="Helical" evidence="1">
    <location>
        <begin position="210"/>
        <end position="228"/>
    </location>
</feature>
<dbReference type="OrthoDB" id="512191at2"/>
<organism evidence="2">
    <name type="scientific">Cyanothece sp. (strain PCC 7425 / ATCC 29141)</name>
    <dbReference type="NCBI Taxonomy" id="395961"/>
    <lineage>
        <taxon>Bacteria</taxon>
        <taxon>Bacillati</taxon>
        <taxon>Cyanobacteriota</taxon>
        <taxon>Cyanophyceae</taxon>
        <taxon>Gomontiellales</taxon>
        <taxon>Cyanothecaceae</taxon>
        <taxon>Cyanothece</taxon>
    </lineage>
</organism>